<comment type="caution">
    <text evidence="2">The sequence shown here is derived from an EMBL/GenBank/DDBJ whole genome shotgun (WGS) entry which is preliminary data.</text>
</comment>
<evidence type="ECO:0000313" key="2">
    <source>
        <dbReference type="EMBL" id="EPF45783.1"/>
    </source>
</evidence>
<keyword evidence="1" id="KW-0812">Transmembrane</keyword>
<dbReference type="RefSeq" id="WP_016519590.1">
    <property type="nucleotide sequence ID" value="NZ_KE332514.1"/>
</dbReference>
<dbReference type="EMBL" id="ATFC01000013">
    <property type="protein sequence ID" value="EPF45783.1"/>
    <property type="molecule type" value="Genomic_DNA"/>
</dbReference>
<dbReference type="SUPFAM" id="SSF53187">
    <property type="entry name" value="Zn-dependent exopeptidases"/>
    <property type="match status" value="1"/>
</dbReference>
<gene>
    <name evidence="2" type="ORF">HMPREF1222_02413</name>
</gene>
<dbReference type="PATRIC" id="fig|1125702.3.peg.2496"/>
<keyword evidence="1" id="KW-0472">Membrane</keyword>
<protein>
    <recommendedName>
        <fullName evidence="4">Succinylglutamate desuccinylase/aspartoacylase</fullName>
    </recommendedName>
</protein>
<dbReference type="AlphaFoldDB" id="S3L5P2"/>
<dbReference type="HOGENOM" id="CLU_060714_0_0_12"/>
<name>S3L5P2_9SPIR</name>
<evidence type="ECO:0008006" key="4">
    <source>
        <dbReference type="Google" id="ProtNLM"/>
    </source>
</evidence>
<proteinExistence type="predicted"/>
<accession>S3L5P2</accession>
<organism evidence="2 3">
    <name type="scientific">Treponema vincentii F0403</name>
    <dbReference type="NCBI Taxonomy" id="1125702"/>
    <lineage>
        <taxon>Bacteria</taxon>
        <taxon>Pseudomonadati</taxon>
        <taxon>Spirochaetota</taxon>
        <taxon>Spirochaetia</taxon>
        <taxon>Spirochaetales</taxon>
        <taxon>Treponemataceae</taxon>
        <taxon>Treponema</taxon>
    </lineage>
</organism>
<evidence type="ECO:0000256" key="1">
    <source>
        <dbReference type="SAM" id="Phobius"/>
    </source>
</evidence>
<reference evidence="2 3" key="1">
    <citation type="submission" date="2013-04" db="EMBL/GenBank/DDBJ databases">
        <title>The Genome Sequence of Treponema vincentii F0403.</title>
        <authorList>
            <consortium name="The Broad Institute Genomics Platform"/>
            <person name="Earl A."/>
            <person name="Ward D."/>
            <person name="Feldgarden M."/>
            <person name="Gevers D."/>
            <person name="Leonetti C."/>
            <person name="Izard J."/>
            <person name="Walker B."/>
            <person name="Young S."/>
            <person name="Zeng Q."/>
            <person name="Gargeya S."/>
            <person name="Fitzgerald M."/>
            <person name="Haas B."/>
            <person name="Abouelleil A."/>
            <person name="Allen A.W."/>
            <person name="Alvarado L."/>
            <person name="Arachchi H.M."/>
            <person name="Berlin A.M."/>
            <person name="Chapman S.B."/>
            <person name="Gainer-Dewar J."/>
            <person name="Goldberg J."/>
            <person name="Griggs A."/>
            <person name="Gujja S."/>
            <person name="Hansen M."/>
            <person name="Howarth C."/>
            <person name="Imamovic A."/>
            <person name="Ireland A."/>
            <person name="Larimer J."/>
            <person name="McCowan C."/>
            <person name="Murphy C."/>
            <person name="Pearson M."/>
            <person name="Poon T.W."/>
            <person name="Priest M."/>
            <person name="Roberts A."/>
            <person name="Saif S."/>
            <person name="Shea T."/>
            <person name="Sisk P."/>
            <person name="Sykes S."/>
            <person name="Wortman J."/>
            <person name="Nusbaum C."/>
            <person name="Birren B."/>
        </authorList>
    </citation>
    <scope>NUCLEOTIDE SEQUENCE [LARGE SCALE GENOMIC DNA]</scope>
    <source>
        <strain evidence="2 3">F0403</strain>
    </source>
</reference>
<keyword evidence="1" id="KW-1133">Transmembrane helix</keyword>
<feature type="transmembrane region" description="Helical" evidence="1">
    <location>
        <begin position="6"/>
        <end position="27"/>
    </location>
</feature>
<sequence length="380" mass="41973">MKGTRTSGIIMIVLALVIAFFAGREFLKTRELEPIVKGEGVTSMQRLSDYLPALKGTRGDSDVYILQGQEPGGSVLILGNTHPNEPSSFLTTVLLIENLKVDKGTVYILPRANASALSHNDPQEGSPQRYTIKTPYGERWFRFGSRATNPLDQWPDPDVYIHAASGQKLSGNETRNLNRAYPGRSDGTYTEKVAFAITEMVKKNNINMTIDLHEASPEYPVINAIVAHERAMPISSQVVMNMEFEDIQIGLEPSPATLHGLSHRELGDYTNTYAVLMETANASQGRLRGRTDVALVLTGKDPMYVKAQKIGRLFVPYDENGHPIEERVGRHLTGVVQHIEVMGENEPEKEIILEGLPSYADVMQNGVGAYLKEVKEPAGK</sequence>
<dbReference type="Gene3D" id="3.40.630.10">
    <property type="entry name" value="Zn peptidases"/>
    <property type="match status" value="2"/>
</dbReference>
<dbReference type="Proteomes" id="UP000014605">
    <property type="component" value="Unassembled WGS sequence"/>
</dbReference>
<keyword evidence="3" id="KW-1185">Reference proteome</keyword>
<evidence type="ECO:0000313" key="3">
    <source>
        <dbReference type="Proteomes" id="UP000014605"/>
    </source>
</evidence>
<dbReference type="GeneID" id="301462505"/>